<organism evidence="1 2">
    <name type="scientific">Eumeta variegata</name>
    <name type="common">Bagworm moth</name>
    <name type="synonym">Eumeta japonica</name>
    <dbReference type="NCBI Taxonomy" id="151549"/>
    <lineage>
        <taxon>Eukaryota</taxon>
        <taxon>Metazoa</taxon>
        <taxon>Ecdysozoa</taxon>
        <taxon>Arthropoda</taxon>
        <taxon>Hexapoda</taxon>
        <taxon>Insecta</taxon>
        <taxon>Pterygota</taxon>
        <taxon>Neoptera</taxon>
        <taxon>Endopterygota</taxon>
        <taxon>Lepidoptera</taxon>
        <taxon>Glossata</taxon>
        <taxon>Ditrysia</taxon>
        <taxon>Tineoidea</taxon>
        <taxon>Psychidae</taxon>
        <taxon>Oiketicinae</taxon>
        <taxon>Eumeta</taxon>
    </lineage>
</organism>
<dbReference type="EMBL" id="BGZK01000646">
    <property type="protein sequence ID" value="GBP54411.1"/>
    <property type="molecule type" value="Genomic_DNA"/>
</dbReference>
<keyword evidence="2" id="KW-1185">Reference proteome</keyword>
<name>A0A4C1WT11_EUMVA</name>
<evidence type="ECO:0000313" key="1">
    <source>
        <dbReference type="EMBL" id="GBP54411.1"/>
    </source>
</evidence>
<evidence type="ECO:0000313" key="2">
    <source>
        <dbReference type="Proteomes" id="UP000299102"/>
    </source>
</evidence>
<sequence>MIKVQLLETVKKEKLNYQFLAMDKLAAEHGVTILRTAGAAAAVPSDDLSRGPCIFGAPLGSRSKSFYGLNVTFAARNASGYAVKTFGADSKV</sequence>
<accession>A0A4C1WT11</accession>
<comment type="caution">
    <text evidence="1">The sequence shown here is derived from an EMBL/GenBank/DDBJ whole genome shotgun (WGS) entry which is preliminary data.</text>
</comment>
<dbReference type="Proteomes" id="UP000299102">
    <property type="component" value="Unassembled WGS sequence"/>
</dbReference>
<gene>
    <name evidence="1" type="ORF">EVAR_29487_1</name>
</gene>
<dbReference type="AlphaFoldDB" id="A0A4C1WT11"/>
<protein>
    <submittedName>
        <fullName evidence="1">Uncharacterized protein</fullName>
    </submittedName>
</protein>
<reference evidence="1 2" key="1">
    <citation type="journal article" date="2019" name="Commun. Biol.">
        <title>The bagworm genome reveals a unique fibroin gene that provides high tensile strength.</title>
        <authorList>
            <person name="Kono N."/>
            <person name="Nakamura H."/>
            <person name="Ohtoshi R."/>
            <person name="Tomita M."/>
            <person name="Numata K."/>
            <person name="Arakawa K."/>
        </authorList>
    </citation>
    <scope>NUCLEOTIDE SEQUENCE [LARGE SCALE GENOMIC DNA]</scope>
</reference>
<proteinExistence type="predicted"/>